<feature type="transmembrane region" description="Helical" evidence="11">
    <location>
        <begin position="243"/>
        <end position="270"/>
    </location>
</feature>
<evidence type="ECO:0000256" key="4">
    <source>
        <dbReference type="ARBA" id="ARBA00013533"/>
    </source>
</evidence>
<evidence type="ECO:0000256" key="1">
    <source>
        <dbReference type="ARBA" id="ARBA00002978"/>
    </source>
</evidence>
<name>A0A168HIE1_CORDF</name>
<proteinExistence type="inferred from homology"/>
<dbReference type="EMBL" id="AZHF01000003">
    <property type="protein sequence ID" value="OAA77816.1"/>
    <property type="molecule type" value="Genomic_DNA"/>
</dbReference>
<comment type="subcellular location">
    <subcellularLocation>
        <location evidence="2">Golgi apparatus membrane</location>
        <topology evidence="2">Multi-pass membrane protein</topology>
    </subcellularLocation>
</comment>
<reference evidence="13 14" key="1">
    <citation type="journal article" date="2016" name="Genome Biol. Evol.">
        <title>Divergent and convergent evolution of fungal pathogenicity.</title>
        <authorList>
            <person name="Shang Y."/>
            <person name="Xiao G."/>
            <person name="Zheng P."/>
            <person name="Cen K."/>
            <person name="Zhan S."/>
            <person name="Wang C."/>
        </authorList>
    </citation>
    <scope>NUCLEOTIDE SEQUENCE [LARGE SCALE GENOMIC DNA]</scope>
    <source>
        <strain evidence="13 14">RCEF 1005</strain>
    </source>
</reference>
<keyword evidence="9 11" id="KW-0472">Membrane</keyword>
<dbReference type="AlphaFoldDB" id="A0A168HIE1"/>
<accession>A0A168HIE1</accession>
<dbReference type="GO" id="GO:0016192">
    <property type="term" value="P:vesicle-mediated transport"/>
    <property type="evidence" value="ECO:0007669"/>
    <property type="project" value="TreeGrafter"/>
</dbReference>
<evidence type="ECO:0000313" key="14">
    <source>
        <dbReference type="Proteomes" id="UP000076881"/>
    </source>
</evidence>
<feature type="region of interest" description="Disordered" evidence="10">
    <location>
        <begin position="357"/>
        <end position="382"/>
    </location>
</feature>
<keyword evidence="7 11" id="KW-1133">Transmembrane helix</keyword>
<comment type="caution">
    <text evidence="13">The sequence shown here is derived from an EMBL/GenBank/DDBJ whole genome shotgun (WGS) entry which is preliminary data.</text>
</comment>
<feature type="transmembrane region" description="Helical" evidence="11">
    <location>
        <begin position="213"/>
        <end position="237"/>
    </location>
</feature>
<feature type="transmembrane region" description="Helical" evidence="11">
    <location>
        <begin position="131"/>
        <end position="152"/>
    </location>
</feature>
<evidence type="ECO:0000259" key="12">
    <source>
        <dbReference type="Pfam" id="PF09335"/>
    </source>
</evidence>
<evidence type="ECO:0000256" key="6">
    <source>
        <dbReference type="ARBA" id="ARBA00022692"/>
    </source>
</evidence>
<evidence type="ECO:0000256" key="3">
    <source>
        <dbReference type="ARBA" id="ARBA00008640"/>
    </source>
</evidence>
<gene>
    <name evidence="13" type="ORF">LEL_04639</name>
</gene>
<dbReference type="PANTHER" id="PTHR47549">
    <property type="entry name" value="GOLGI APPARATUS MEMBRANE PROTEIN TVP38-RELATED"/>
    <property type="match status" value="1"/>
</dbReference>
<dbReference type="Proteomes" id="UP000076881">
    <property type="component" value="Unassembled WGS sequence"/>
</dbReference>
<feature type="region of interest" description="Disordered" evidence="10">
    <location>
        <begin position="1"/>
        <end position="56"/>
    </location>
</feature>
<keyword evidence="14" id="KW-1185">Reference proteome</keyword>
<organism evidence="13 14">
    <name type="scientific">Akanthomyces lecanii RCEF 1005</name>
    <dbReference type="NCBI Taxonomy" id="1081108"/>
    <lineage>
        <taxon>Eukaryota</taxon>
        <taxon>Fungi</taxon>
        <taxon>Dikarya</taxon>
        <taxon>Ascomycota</taxon>
        <taxon>Pezizomycotina</taxon>
        <taxon>Sordariomycetes</taxon>
        <taxon>Hypocreomycetidae</taxon>
        <taxon>Hypocreales</taxon>
        <taxon>Cordycipitaceae</taxon>
        <taxon>Akanthomyces</taxon>
        <taxon>Cordyceps confragosa</taxon>
    </lineage>
</organism>
<dbReference type="Pfam" id="PF09335">
    <property type="entry name" value="VTT_dom"/>
    <property type="match status" value="1"/>
</dbReference>
<sequence length="382" mass="41247">MPSSPSTHLRPSSTASSPSPSPIDAAPRWSRHDSSGRLSRGHIRRRSSHNLSPSSSSSYLAQAQSLVKQAVDWGLSVLAWYLRLPPLQQVLLGLAGLVLGVLGLLALIYTQAFFDWLGPVAEKWRELPGGWLINFAMIFVTSFPPVIGYATATTVAGFVWGFPWGWPIAAAACTLGSLGAFVASRTVLGTFVERMVGKDPRFMALAQVMRREGILYLTAIRFCPLPFSLSNGFLATIPSITPLAFTISTALSSVKLLVHVFIGSRLAVLFEKGSQMTTRDKIINWTGMGLSGLVGLAVGFVIYRRTMERAADIAREQAMDGTDAERGEAGGYVDSETTLLDPEDAAAIMSDDDLSMWEADGGNYSDEESDGNRSKSPGLKMH</sequence>
<feature type="transmembrane region" description="Helical" evidence="11">
    <location>
        <begin position="164"/>
        <end position="192"/>
    </location>
</feature>
<feature type="compositionally biased region" description="Low complexity" evidence="10">
    <location>
        <begin position="11"/>
        <end position="27"/>
    </location>
</feature>
<comment type="function">
    <text evidence="1">Golgi membrane protein involved in vesicular trafficking and spindle migration.</text>
</comment>
<feature type="transmembrane region" description="Helical" evidence="11">
    <location>
        <begin position="90"/>
        <end position="110"/>
    </location>
</feature>
<feature type="transmembrane region" description="Helical" evidence="11">
    <location>
        <begin position="282"/>
        <end position="303"/>
    </location>
</feature>
<dbReference type="PANTHER" id="PTHR47549:SF1">
    <property type="entry name" value="GOLGI APPARATUS MEMBRANE PROTEIN TVP38"/>
    <property type="match status" value="1"/>
</dbReference>
<evidence type="ECO:0000256" key="7">
    <source>
        <dbReference type="ARBA" id="ARBA00022989"/>
    </source>
</evidence>
<dbReference type="InterPro" id="IPR051076">
    <property type="entry name" value="Golgi_membrane_TVP38/TMEM64"/>
</dbReference>
<dbReference type="InterPro" id="IPR032816">
    <property type="entry name" value="VTT_dom"/>
</dbReference>
<dbReference type="STRING" id="1081108.A0A168HIE1"/>
<protein>
    <recommendedName>
        <fullName evidence="4">Golgi apparatus membrane protein TVP38</fullName>
    </recommendedName>
    <alternativeName>
        <fullName evidence="5">Golgi apparatus membrane protein tvp38</fullName>
    </alternativeName>
</protein>
<dbReference type="GO" id="GO:0000139">
    <property type="term" value="C:Golgi membrane"/>
    <property type="evidence" value="ECO:0007669"/>
    <property type="project" value="UniProtKB-SubCell"/>
</dbReference>
<keyword evidence="8" id="KW-0333">Golgi apparatus</keyword>
<evidence type="ECO:0000256" key="5">
    <source>
        <dbReference type="ARBA" id="ARBA00020673"/>
    </source>
</evidence>
<evidence type="ECO:0000256" key="9">
    <source>
        <dbReference type="ARBA" id="ARBA00023136"/>
    </source>
</evidence>
<feature type="domain" description="VTT" evidence="12">
    <location>
        <begin position="151"/>
        <end position="264"/>
    </location>
</feature>
<feature type="compositionally biased region" description="Polar residues" evidence="10">
    <location>
        <begin position="1"/>
        <end position="10"/>
    </location>
</feature>
<dbReference type="OrthoDB" id="166803at2759"/>
<evidence type="ECO:0000256" key="10">
    <source>
        <dbReference type="SAM" id="MobiDB-lite"/>
    </source>
</evidence>
<dbReference type="GO" id="GO:0000022">
    <property type="term" value="P:mitotic spindle elongation"/>
    <property type="evidence" value="ECO:0007669"/>
    <property type="project" value="TreeGrafter"/>
</dbReference>
<evidence type="ECO:0000256" key="2">
    <source>
        <dbReference type="ARBA" id="ARBA00004653"/>
    </source>
</evidence>
<comment type="similarity">
    <text evidence="3">Belongs to the TVP38/TMEM64 family.</text>
</comment>
<feature type="compositionally biased region" description="Basic residues" evidence="10">
    <location>
        <begin position="39"/>
        <end position="48"/>
    </location>
</feature>
<evidence type="ECO:0000256" key="8">
    <source>
        <dbReference type="ARBA" id="ARBA00023034"/>
    </source>
</evidence>
<keyword evidence="6 11" id="KW-0812">Transmembrane</keyword>
<evidence type="ECO:0000313" key="13">
    <source>
        <dbReference type="EMBL" id="OAA77816.1"/>
    </source>
</evidence>
<evidence type="ECO:0000256" key="11">
    <source>
        <dbReference type="SAM" id="Phobius"/>
    </source>
</evidence>